<reference evidence="1 2" key="1">
    <citation type="submission" date="2019-01" db="EMBL/GenBank/DDBJ databases">
        <title>Halorientalis sp. F13-25 a new haloarchaeum isolated from hypersaline water.</title>
        <authorList>
            <person name="Ana D.-V."/>
            <person name="Cristina S.-P."/>
            <person name="Antonio V."/>
        </authorList>
    </citation>
    <scope>NUCLEOTIDE SEQUENCE [LARGE SCALE GENOMIC DNA]</scope>
    <source>
        <strain evidence="1 2">F13-25</strain>
    </source>
</reference>
<dbReference type="OrthoDB" id="236676at2157"/>
<name>A0A498KXL8_9EURY</name>
<sequence length="254" mass="27414">MSTADDHRARAVAALAEREYEEAGDAFTRAAWARLAAPREGQNPFEADENGWVGKGLGSFVIAAVAYRVADRPSRATHRGVEGVAVARDLDRAFDRPVQRACLDEFVADCRVAGGLDDAATAYGEAAEAYEAAAETVDSPQRWGTTPLFEAAAAPLQQAARSVADGEIAIAWEDLHGPDPSNPGQFLGHRARYKRQRFPELLERVVADGHLAAPRGTTEYGNANYRCPACESTDVNWVAGHTLCLRCSTPMTEQ</sequence>
<proteinExistence type="predicted"/>
<comment type="caution">
    <text evidence="1">The sequence shown here is derived from an EMBL/GenBank/DDBJ whole genome shotgun (WGS) entry which is preliminary data.</text>
</comment>
<protein>
    <submittedName>
        <fullName evidence="1">Uncharacterized protein</fullName>
    </submittedName>
</protein>
<dbReference type="EMBL" id="RDFA01000002">
    <property type="protein sequence ID" value="RXK50362.1"/>
    <property type="molecule type" value="Genomic_DNA"/>
</dbReference>
<gene>
    <name evidence="1" type="ORF">EAF64_07340</name>
</gene>
<evidence type="ECO:0000313" key="1">
    <source>
        <dbReference type="EMBL" id="RXK50362.1"/>
    </source>
</evidence>
<evidence type="ECO:0000313" key="2">
    <source>
        <dbReference type="Proteomes" id="UP000289691"/>
    </source>
</evidence>
<dbReference type="AlphaFoldDB" id="A0A498KXL8"/>
<keyword evidence="2" id="KW-1185">Reference proteome</keyword>
<dbReference type="RefSeq" id="WP_129068323.1">
    <property type="nucleotide sequence ID" value="NZ_RDFA01000002.1"/>
</dbReference>
<accession>A0A498KXL8</accession>
<organism evidence="1 2">
    <name type="scientific">Halorientalis pallida</name>
    <dbReference type="NCBI Taxonomy" id="2479928"/>
    <lineage>
        <taxon>Archaea</taxon>
        <taxon>Methanobacteriati</taxon>
        <taxon>Methanobacteriota</taxon>
        <taxon>Stenosarchaea group</taxon>
        <taxon>Halobacteria</taxon>
        <taxon>Halobacteriales</taxon>
        <taxon>Haloarculaceae</taxon>
        <taxon>Halorientalis</taxon>
    </lineage>
</organism>
<dbReference type="Proteomes" id="UP000289691">
    <property type="component" value="Unassembled WGS sequence"/>
</dbReference>